<evidence type="ECO:0000256" key="13">
    <source>
        <dbReference type="RuleBase" id="RU364064"/>
    </source>
</evidence>
<protein>
    <recommendedName>
        <fullName evidence="4 13">Vitamin B12-dependent ribonucleotide reductase</fullName>
        <ecNumber evidence="3 13">1.17.4.1</ecNumber>
    </recommendedName>
</protein>
<dbReference type="Proteomes" id="UP000178495">
    <property type="component" value="Unassembled WGS sequence"/>
</dbReference>
<evidence type="ECO:0000256" key="9">
    <source>
        <dbReference type="ARBA" id="ARBA00023157"/>
    </source>
</evidence>
<keyword evidence="5 13" id="KW-0846">Cobalamin</keyword>
<organism evidence="18 19">
    <name type="scientific">Candidatus Liptonbacteria bacterium RIFCSPLOWO2_01_FULL_56_20</name>
    <dbReference type="NCBI Taxonomy" id="1798652"/>
    <lineage>
        <taxon>Bacteria</taxon>
        <taxon>Candidatus Liptoniibacteriota</taxon>
    </lineage>
</organism>
<evidence type="ECO:0000256" key="12">
    <source>
        <dbReference type="ARBA" id="ARBA00047754"/>
    </source>
</evidence>
<evidence type="ECO:0000259" key="17">
    <source>
        <dbReference type="Pfam" id="PF12637"/>
    </source>
</evidence>
<evidence type="ECO:0000256" key="5">
    <source>
        <dbReference type="ARBA" id="ARBA00022628"/>
    </source>
</evidence>
<keyword evidence="8 13" id="KW-0560">Oxidoreductase</keyword>
<dbReference type="PANTHER" id="PTHR43371">
    <property type="entry name" value="VITAMIN B12-DEPENDENT RIBONUCLEOTIDE REDUCTASE"/>
    <property type="match status" value="1"/>
</dbReference>
<keyword evidence="7 13" id="KW-0547">Nucleotide-binding</keyword>
<dbReference type="InterPro" id="IPR000788">
    <property type="entry name" value="RNR_lg_C"/>
</dbReference>
<dbReference type="Pfam" id="PF12637">
    <property type="entry name" value="TSCPD"/>
    <property type="match status" value="1"/>
</dbReference>
<dbReference type="InterPro" id="IPR013344">
    <property type="entry name" value="RNR_NrdJ/NrdZ"/>
</dbReference>
<dbReference type="GO" id="GO:0050897">
    <property type="term" value="F:cobalt ion binding"/>
    <property type="evidence" value="ECO:0007669"/>
    <property type="project" value="InterPro"/>
</dbReference>
<evidence type="ECO:0000313" key="18">
    <source>
        <dbReference type="EMBL" id="OGZ01849.1"/>
    </source>
</evidence>
<dbReference type="NCBIfam" id="TIGR02504">
    <property type="entry name" value="NrdJ_Z"/>
    <property type="match status" value="1"/>
</dbReference>
<evidence type="ECO:0000256" key="2">
    <source>
        <dbReference type="ARBA" id="ARBA00007405"/>
    </source>
</evidence>
<comment type="cofactor">
    <cofactor evidence="1 13">
        <name>adenosylcob(III)alamin</name>
        <dbReference type="ChEBI" id="CHEBI:18408"/>
    </cofactor>
</comment>
<dbReference type="GO" id="GO:0031419">
    <property type="term" value="F:cobalamin binding"/>
    <property type="evidence" value="ECO:0007669"/>
    <property type="project" value="UniProtKB-KW"/>
</dbReference>
<dbReference type="InterPro" id="IPR050862">
    <property type="entry name" value="RdRp_reductase_class-2"/>
</dbReference>
<evidence type="ECO:0000259" key="16">
    <source>
        <dbReference type="Pfam" id="PF08471"/>
    </source>
</evidence>
<evidence type="ECO:0000256" key="11">
    <source>
        <dbReference type="ARBA" id="ARBA00025437"/>
    </source>
</evidence>
<dbReference type="CDD" id="cd02888">
    <property type="entry name" value="RNR_II_dimer"/>
    <property type="match status" value="1"/>
</dbReference>
<comment type="function">
    <text evidence="11 13">Catalyzes the reduction of ribonucleotides to deoxyribonucleotides. May function to provide a pool of deoxyribonucleotide precursors for DNA repair during oxygen limitation and/or for immediate growth after restoration of oxygen.</text>
</comment>
<evidence type="ECO:0000256" key="6">
    <source>
        <dbReference type="ARBA" id="ARBA00022634"/>
    </source>
</evidence>
<dbReference type="Pfam" id="PF08471">
    <property type="entry name" value="Ribonuc_red_2_N"/>
    <property type="match status" value="1"/>
</dbReference>
<feature type="domain" description="TSCPD" evidence="17">
    <location>
        <begin position="742"/>
        <end position="840"/>
    </location>
</feature>
<feature type="domain" description="Ribonucleotide reductase large subunit C-terminal" evidence="15">
    <location>
        <begin position="161"/>
        <end position="702"/>
    </location>
</feature>
<evidence type="ECO:0000256" key="14">
    <source>
        <dbReference type="SAM" id="MobiDB-lite"/>
    </source>
</evidence>
<gene>
    <name evidence="18" type="ORF">A3A43_03290</name>
</gene>
<evidence type="ECO:0000256" key="10">
    <source>
        <dbReference type="ARBA" id="ARBA00023285"/>
    </source>
</evidence>
<evidence type="ECO:0000259" key="15">
    <source>
        <dbReference type="Pfam" id="PF02867"/>
    </source>
</evidence>
<evidence type="ECO:0000256" key="3">
    <source>
        <dbReference type="ARBA" id="ARBA00012274"/>
    </source>
</evidence>
<evidence type="ECO:0000256" key="7">
    <source>
        <dbReference type="ARBA" id="ARBA00022741"/>
    </source>
</evidence>
<keyword evidence="6 13" id="KW-0237">DNA synthesis</keyword>
<comment type="similarity">
    <text evidence="2 13">Belongs to the ribonucleoside diphosphate reductase class-2 family.</text>
</comment>
<dbReference type="PANTHER" id="PTHR43371:SF1">
    <property type="entry name" value="RIBONUCLEOSIDE-DIPHOSPHATE REDUCTASE"/>
    <property type="match status" value="1"/>
</dbReference>
<feature type="region of interest" description="Disordered" evidence="14">
    <location>
        <begin position="1"/>
        <end position="26"/>
    </location>
</feature>
<evidence type="ECO:0000256" key="1">
    <source>
        <dbReference type="ARBA" id="ARBA00001922"/>
    </source>
</evidence>
<evidence type="ECO:0000256" key="4">
    <source>
        <dbReference type="ARBA" id="ARBA00014409"/>
    </source>
</evidence>
<keyword evidence="10 13" id="KW-0170">Cobalt</keyword>
<dbReference type="AlphaFoldDB" id="A0A1G2CKG8"/>
<proteinExistence type="inferred from homology"/>
<feature type="region of interest" description="Disordered" evidence="14">
    <location>
        <begin position="709"/>
        <end position="742"/>
    </location>
</feature>
<keyword evidence="9" id="KW-1015">Disulfide bond</keyword>
<sequence>MTNKTRNAAHEPQNATLRRAKSAARPHGLARRLFTKPNIHPFDEITWVSRDAVVGSGEKKVFEQRDVEFPDFWSAHAVNITAAKYFRGKLTSPQRERSVKQMISRVTKIIRGWGETFGYFKDADEAQIFEDELTHLLVYQKASFNSPVWFNVGAVEKPQCSACFILSVEDDMRSIMEWIRNEAMIFKGGSGAGVNLSRLRSLRENLSGGGYASGPVSFMRGADSVAGMVKSGGTTRRAAKMVILNIDHPDVMDFTRSKADEESKVRALAAAGYDMADLNNEAWTSIQFQNANNSVRITDDFMKAVEANGAWETKFIVDGSVANKYQARDMLYEIAKAAWECGDPGVQFDTTINDWHTCPASGRINASNPCSEYMHLDDSACNLASVNLLKFLREDGTFMTKEFTHAVDILILAQEIIVDGSSYPTEKIAKNAHDFRELGLGYANLGALLMSKGLPYDSDGGRAWAASLSSLLAGEAYRYSAVIAGKMGPFAGYAANREPMLRVIAKHGAAARDIIDDRLVNDKTLAQEAKTVWEEAFALGEEHGFRNSQVTVIAPTGTISFMMDCDTTGVEPGFSLVTMKQLVGGGWMKIVNSEVPNALRNLGYREKQIHEITDWIAEHGTIEGAPHAKDEHLAVFDCAIKPKEGTRSISWQGHVKLVAAVQPFISGAISKTFNMPNETTAEEIFDSYLMAWKLGIKAFAVYRDGSKATQPLQTSHGKEKKEEPTGPPPPSPRRRLPRTRISETHKFSIAGHEGYLTYSMYEGDGLAEVFIRMAKQGSTLAGLLDAFAISISMALQYGVPFKDLARKFIYARFEPSGFTENPQVRIATSIVDYIFRYLALRLLAPEDLAEFGMTGTTHDEEGSAAPYMPDAELPEVEKPKILKNGNGFTPADTVCRNCGGMMVRTGTCLTCLQCGNASGGCS</sequence>
<accession>A0A1G2CKG8</accession>
<evidence type="ECO:0000256" key="8">
    <source>
        <dbReference type="ARBA" id="ARBA00023002"/>
    </source>
</evidence>
<dbReference type="EMBL" id="MHLC01000002">
    <property type="protein sequence ID" value="OGZ01849.1"/>
    <property type="molecule type" value="Genomic_DNA"/>
</dbReference>
<dbReference type="InterPro" id="IPR013678">
    <property type="entry name" value="RNR_2_N"/>
</dbReference>
<comment type="catalytic activity">
    <reaction evidence="12 13">
        <text>a 2'-deoxyribonucleoside 5'-diphosphate + [thioredoxin]-disulfide + H2O = a ribonucleoside 5'-diphosphate + [thioredoxin]-dithiol</text>
        <dbReference type="Rhea" id="RHEA:23252"/>
        <dbReference type="Rhea" id="RHEA-COMP:10698"/>
        <dbReference type="Rhea" id="RHEA-COMP:10700"/>
        <dbReference type="ChEBI" id="CHEBI:15377"/>
        <dbReference type="ChEBI" id="CHEBI:29950"/>
        <dbReference type="ChEBI" id="CHEBI:50058"/>
        <dbReference type="ChEBI" id="CHEBI:57930"/>
        <dbReference type="ChEBI" id="CHEBI:73316"/>
        <dbReference type="EC" id="1.17.4.1"/>
    </reaction>
</comment>
<evidence type="ECO:0000313" key="19">
    <source>
        <dbReference type="Proteomes" id="UP000178495"/>
    </source>
</evidence>
<dbReference type="STRING" id="1798652.A3A43_03290"/>
<dbReference type="NCBIfam" id="NF005122">
    <property type="entry name" value="PRK06556.1"/>
    <property type="match status" value="1"/>
</dbReference>
<dbReference type="GO" id="GO:0004748">
    <property type="term" value="F:ribonucleoside-diphosphate reductase activity, thioredoxin disulfide as acceptor"/>
    <property type="evidence" value="ECO:0007669"/>
    <property type="project" value="UniProtKB-EC"/>
</dbReference>
<dbReference type="PRINTS" id="PR01183">
    <property type="entry name" value="RIBORDTASEM1"/>
</dbReference>
<dbReference type="InterPro" id="IPR024434">
    <property type="entry name" value="TSCPD_dom"/>
</dbReference>
<dbReference type="GO" id="GO:0000166">
    <property type="term" value="F:nucleotide binding"/>
    <property type="evidence" value="ECO:0007669"/>
    <property type="project" value="UniProtKB-KW"/>
</dbReference>
<reference evidence="18 19" key="1">
    <citation type="journal article" date="2016" name="Nat. Commun.">
        <title>Thousands of microbial genomes shed light on interconnected biogeochemical processes in an aquifer system.</title>
        <authorList>
            <person name="Anantharaman K."/>
            <person name="Brown C.T."/>
            <person name="Hug L.A."/>
            <person name="Sharon I."/>
            <person name="Castelle C.J."/>
            <person name="Probst A.J."/>
            <person name="Thomas B.C."/>
            <person name="Singh A."/>
            <person name="Wilkins M.J."/>
            <person name="Karaoz U."/>
            <person name="Brodie E.L."/>
            <person name="Williams K.H."/>
            <person name="Hubbard S.S."/>
            <person name="Banfield J.F."/>
        </authorList>
    </citation>
    <scope>NUCLEOTIDE SEQUENCE [LARGE SCALE GENOMIC DNA]</scope>
</reference>
<name>A0A1G2CKG8_9BACT</name>
<dbReference type="Gene3D" id="3.20.70.20">
    <property type="match status" value="1"/>
</dbReference>
<dbReference type="EC" id="1.17.4.1" evidence="3 13"/>
<feature type="domain" description="Ribonucleotide reductase class II vitamin B12-dependent N-terminal" evidence="16">
    <location>
        <begin position="59"/>
        <end position="140"/>
    </location>
</feature>
<comment type="caution">
    <text evidence="18">The sequence shown here is derived from an EMBL/GenBank/DDBJ whole genome shotgun (WGS) entry which is preliminary data.</text>
</comment>
<dbReference type="SUPFAM" id="SSF51998">
    <property type="entry name" value="PFL-like glycyl radical enzymes"/>
    <property type="match status" value="1"/>
</dbReference>
<dbReference type="Pfam" id="PF02867">
    <property type="entry name" value="Ribonuc_red_lgC"/>
    <property type="match status" value="1"/>
</dbReference>
<dbReference type="GO" id="GO:0071897">
    <property type="term" value="P:DNA biosynthetic process"/>
    <property type="evidence" value="ECO:0007669"/>
    <property type="project" value="UniProtKB-KW"/>
</dbReference>